<dbReference type="EMBL" id="CASHSV030000823">
    <property type="protein sequence ID" value="CAJ2676024.1"/>
    <property type="molecule type" value="Genomic_DNA"/>
</dbReference>
<reference evidence="1" key="1">
    <citation type="submission" date="2023-10" db="EMBL/GenBank/DDBJ databases">
        <authorList>
            <person name="Rodriguez Cubillos JULIANA M."/>
            <person name="De Vega J."/>
        </authorList>
    </citation>
    <scope>NUCLEOTIDE SEQUENCE</scope>
</reference>
<name>A0ACB0M2F7_TRIPR</name>
<gene>
    <name evidence="1" type="ORF">MILVUS5_LOCUS38874</name>
</gene>
<sequence length="355" mass="39927">MFSVSNAKMGVQLQQSGKRLRSFSLKCFTEDSSSCFPGILSPGYDVRPQKFLIPFDPFLDSDDLNKEPKDNIQLLNLALLRDGSPTLFPSFHELCWLDLSDCESLSSLPIDLFKMKSLRRLYLSCCFNLEKFPEIEATMESLEVLILNETAIKELPSSLNRLVNLEELSLYNCQKLETIPSSIGSLSKLSKLNLTFCESLESFPSSIFKLKLTKLDLHGCSMLKIFPEILEPAETFVHINLTRTAIKELPSSLEYLVRLQTLCLNLCTELVSLSNNIVNLNHLSELDYSGCCSIVNLPECIAHLSSLKSLNLSDCKRLECIPQLPPSLNKLLADDCPFVGGMIPNSTKKRTRTWL</sequence>
<organism evidence="1 2">
    <name type="scientific">Trifolium pratense</name>
    <name type="common">Red clover</name>
    <dbReference type="NCBI Taxonomy" id="57577"/>
    <lineage>
        <taxon>Eukaryota</taxon>
        <taxon>Viridiplantae</taxon>
        <taxon>Streptophyta</taxon>
        <taxon>Embryophyta</taxon>
        <taxon>Tracheophyta</taxon>
        <taxon>Spermatophyta</taxon>
        <taxon>Magnoliopsida</taxon>
        <taxon>eudicotyledons</taxon>
        <taxon>Gunneridae</taxon>
        <taxon>Pentapetalae</taxon>
        <taxon>rosids</taxon>
        <taxon>fabids</taxon>
        <taxon>Fabales</taxon>
        <taxon>Fabaceae</taxon>
        <taxon>Papilionoideae</taxon>
        <taxon>50 kb inversion clade</taxon>
        <taxon>NPAAA clade</taxon>
        <taxon>Hologalegina</taxon>
        <taxon>IRL clade</taxon>
        <taxon>Trifolieae</taxon>
        <taxon>Trifolium</taxon>
    </lineage>
</organism>
<evidence type="ECO:0000313" key="1">
    <source>
        <dbReference type="EMBL" id="CAJ2676024.1"/>
    </source>
</evidence>
<evidence type="ECO:0000313" key="2">
    <source>
        <dbReference type="Proteomes" id="UP001177021"/>
    </source>
</evidence>
<comment type="caution">
    <text evidence="1">The sequence shown here is derived from an EMBL/GenBank/DDBJ whole genome shotgun (WGS) entry which is preliminary data.</text>
</comment>
<proteinExistence type="predicted"/>
<accession>A0ACB0M2F7</accession>
<protein>
    <submittedName>
        <fullName evidence="1">Uncharacterized protein</fullName>
    </submittedName>
</protein>
<dbReference type="Proteomes" id="UP001177021">
    <property type="component" value="Unassembled WGS sequence"/>
</dbReference>
<keyword evidence="2" id="KW-1185">Reference proteome</keyword>